<comment type="caution">
    <text evidence="2">The sequence shown here is derived from an EMBL/GenBank/DDBJ whole genome shotgun (WGS) entry which is preliminary data.</text>
</comment>
<dbReference type="Proteomes" id="UP001553715">
    <property type="component" value="Unassembled WGS sequence"/>
</dbReference>
<dbReference type="Pfam" id="PF20554">
    <property type="entry name" value="DUF6766"/>
    <property type="match status" value="1"/>
</dbReference>
<feature type="transmembrane region" description="Helical" evidence="1">
    <location>
        <begin position="67"/>
        <end position="85"/>
    </location>
</feature>
<feature type="transmembrane region" description="Helical" evidence="1">
    <location>
        <begin position="127"/>
        <end position="148"/>
    </location>
</feature>
<dbReference type="RefSeq" id="WP_307823472.1">
    <property type="nucleotide sequence ID" value="NZ_JBFBMH010000008.1"/>
</dbReference>
<name>A0ABV3LGD1_9MICO</name>
<gene>
    <name evidence="2" type="ORF">AB0301_07825</name>
</gene>
<proteinExistence type="predicted"/>
<keyword evidence="3" id="KW-1185">Reference proteome</keyword>
<sequence length="228" mass="25708">MIVVRHFLRTSSLSVAFLIIFVLALLGQSFAGHAYNNEELMQHGQAPVTYIEFVTSSDFLVDVAENWQSEFLQFFLFIFATIWLIQRGSPESKKYGDEGVGSDEEQHVGTYARADSPRWAKAQGVRLWIYSNSLLLMMGSVFLLSWLAQSLAGHIVVNEQNVQHGLPPETWGDYLVSPEFWNRTLQNWQSEFLAVGAMVAFSIYLRQRGSSESKPVGMPHHTSSVASE</sequence>
<feature type="transmembrane region" description="Helical" evidence="1">
    <location>
        <begin position="188"/>
        <end position="205"/>
    </location>
</feature>
<evidence type="ECO:0000313" key="2">
    <source>
        <dbReference type="EMBL" id="MEW1974967.1"/>
    </source>
</evidence>
<protein>
    <submittedName>
        <fullName evidence="2">DUF6766 family protein</fullName>
    </submittedName>
</protein>
<organism evidence="2 3">
    <name type="scientific">Microbacterium profundi</name>
    <dbReference type="NCBI Taxonomy" id="450380"/>
    <lineage>
        <taxon>Bacteria</taxon>
        <taxon>Bacillati</taxon>
        <taxon>Actinomycetota</taxon>
        <taxon>Actinomycetes</taxon>
        <taxon>Micrococcales</taxon>
        <taxon>Microbacteriaceae</taxon>
        <taxon>Microbacterium</taxon>
    </lineage>
</organism>
<evidence type="ECO:0000256" key="1">
    <source>
        <dbReference type="SAM" id="Phobius"/>
    </source>
</evidence>
<keyword evidence="1" id="KW-0472">Membrane</keyword>
<keyword evidence="1" id="KW-0812">Transmembrane</keyword>
<evidence type="ECO:0000313" key="3">
    <source>
        <dbReference type="Proteomes" id="UP001553715"/>
    </source>
</evidence>
<keyword evidence="1" id="KW-1133">Transmembrane helix</keyword>
<accession>A0ABV3LGD1</accession>
<reference evidence="2 3" key="1">
    <citation type="submission" date="2024-06" db="EMBL/GenBank/DDBJ databases">
        <title>The Natural Products Discovery Center: Release of the First 8490 Sequenced Strains for Exploring Actinobacteria Biosynthetic Diversity.</title>
        <authorList>
            <person name="Kalkreuter E."/>
            <person name="Kautsar S.A."/>
            <person name="Yang D."/>
            <person name="Bader C.D."/>
            <person name="Teijaro C.N."/>
            <person name="Fluegel L."/>
            <person name="Davis C.M."/>
            <person name="Simpson J.R."/>
            <person name="Lauterbach L."/>
            <person name="Steele A.D."/>
            <person name="Gui C."/>
            <person name="Meng S."/>
            <person name="Li G."/>
            <person name="Viehrig K."/>
            <person name="Ye F."/>
            <person name="Su P."/>
            <person name="Kiefer A.F."/>
            <person name="Nichols A."/>
            <person name="Cepeda A.J."/>
            <person name="Yan W."/>
            <person name="Fan B."/>
            <person name="Jiang Y."/>
            <person name="Adhikari A."/>
            <person name="Zheng C.-J."/>
            <person name="Schuster L."/>
            <person name="Cowan T.M."/>
            <person name="Smanski M.J."/>
            <person name="Chevrette M.G."/>
            <person name="De Carvalho L.P.S."/>
            <person name="Shen B."/>
        </authorList>
    </citation>
    <scope>NUCLEOTIDE SEQUENCE [LARGE SCALE GENOMIC DNA]</scope>
    <source>
        <strain evidence="2 3">NPDC077434</strain>
    </source>
</reference>
<dbReference type="InterPro" id="IPR046657">
    <property type="entry name" value="DUF6766"/>
</dbReference>
<dbReference type="EMBL" id="JBFBMH010000008">
    <property type="protein sequence ID" value="MEW1974967.1"/>
    <property type="molecule type" value="Genomic_DNA"/>
</dbReference>